<reference evidence="1" key="2">
    <citation type="journal article" date="2023" name="Science">
        <title>Genomic signatures of disease resistance in endangered staghorn corals.</title>
        <authorList>
            <person name="Vollmer S.V."/>
            <person name="Selwyn J.D."/>
            <person name="Despard B.A."/>
            <person name="Roesel C.L."/>
        </authorList>
    </citation>
    <scope>NUCLEOTIDE SEQUENCE</scope>
    <source>
        <strain evidence="1">K2</strain>
    </source>
</reference>
<gene>
    <name evidence="1" type="ORF">P5673_005865</name>
</gene>
<keyword evidence="2" id="KW-1185">Reference proteome</keyword>
<organism evidence="1 2">
    <name type="scientific">Acropora cervicornis</name>
    <name type="common">Staghorn coral</name>
    <dbReference type="NCBI Taxonomy" id="6130"/>
    <lineage>
        <taxon>Eukaryota</taxon>
        <taxon>Metazoa</taxon>
        <taxon>Cnidaria</taxon>
        <taxon>Anthozoa</taxon>
        <taxon>Hexacorallia</taxon>
        <taxon>Scleractinia</taxon>
        <taxon>Astrocoeniina</taxon>
        <taxon>Acroporidae</taxon>
        <taxon>Acropora</taxon>
    </lineage>
</organism>
<dbReference type="Proteomes" id="UP001249851">
    <property type="component" value="Unassembled WGS sequence"/>
</dbReference>
<name>A0AAD9QZ36_ACRCE</name>
<dbReference type="EMBL" id="JARQWQ010000009">
    <property type="protein sequence ID" value="KAK2569997.1"/>
    <property type="molecule type" value="Genomic_DNA"/>
</dbReference>
<protein>
    <submittedName>
        <fullName evidence="1">Uncharacterized protein</fullName>
    </submittedName>
</protein>
<comment type="caution">
    <text evidence="1">The sequence shown here is derived from an EMBL/GenBank/DDBJ whole genome shotgun (WGS) entry which is preliminary data.</text>
</comment>
<evidence type="ECO:0000313" key="2">
    <source>
        <dbReference type="Proteomes" id="UP001249851"/>
    </source>
</evidence>
<sequence>MGVPTMTIGVIVPDRCCAREINQPTTYVVNVIATIIVTAHDEKEVSGVVDHPLKAKLIRYEDGNDGKQVKQLRSSICERD</sequence>
<evidence type="ECO:0000313" key="1">
    <source>
        <dbReference type="EMBL" id="KAK2569997.1"/>
    </source>
</evidence>
<accession>A0AAD9QZ36</accession>
<proteinExistence type="predicted"/>
<reference evidence="1" key="1">
    <citation type="journal article" date="2023" name="G3 (Bethesda)">
        <title>Whole genome assembly and annotation of the endangered Caribbean coral Acropora cervicornis.</title>
        <authorList>
            <person name="Selwyn J.D."/>
            <person name="Vollmer S.V."/>
        </authorList>
    </citation>
    <scope>NUCLEOTIDE SEQUENCE</scope>
    <source>
        <strain evidence="1">K2</strain>
    </source>
</reference>
<dbReference type="AlphaFoldDB" id="A0AAD9QZ36"/>